<evidence type="ECO:0000313" key="2">
    <source>
        <dbReference type="Proteomes" id="UP000076798"/>
    </source>
</evidence>
<dbReference type="AlphaFoldDB" id="A0A165XV53"/>
<accession>A0A165XV53</accession>
<proteinExistence type="predicted"/>
<name>A0A165XV53_9AGAM</name>
<keyword evidence="2" id="KW-1185">Reference proteome</keyword>
<organism evidence="1 2">
    <name type="scientific">Sistotremastrum suecicum HHB10207 ss-3</name>
    <dbReference type="NCBI Taxonomy" id="1314776"/>
    <lineage>
        <taxon>Eukaryota</taxon>
        <taxon>Fungi</taxon>
        <taxon>Dikarya</taxon>
        <taxon>Basidiomycota</taxon>
        <taxon>Agaricomycotina</taxon>
        <taxon>Agaricomycetes</taxon>
        <taxon>Sistotremastrales</taxon>
        <taxon>Sistotremastraceae</taxon>
        <taxon>Sistotremastrum</taxon>
    </lineage>
</organism>
<protein>
    <recommendedName>
        <fullName evidence="3">F-box domain-containing protein</fullName>
    </recommendedName>
</protein>
<gene>
    <name evidence="1" type="ORF">SISSUDRAFT_1133087</name>
</gene>
<sequence>MTRSASSPPFVESNELHNSRIKRISKMTLHNLPTEVISMILRFYEDELEKANAKERLRRTLVLGQIDRRLRAIAISETTLWSTIYLTWSKSIVDLYLQRSQDSRTGESKLSVYLDTRASGTSNRKANQKRWREFFTSEMANIRRLEMQVHAEDKRSDIINAINVPAPHLEVFILHLDATVDASPRLFNDDAPALHTAFLHTGFHHNLAAFPSLRTFRLKVGPSNSRKILEMLQDASSLTEISLLGMRDRTDLPPSPDEKIVLTACSVLSLRHLESSRVRFILSNISLPQLERLTVVETIVPSDGVISPFSISTTLPMLPSEAALGPRTTLYLLLHSHRFAIEIRGYRYEANWEQFRNTDLTRFLEKVISAITSPSRLLRMKPCRLVICNNITFKQRSRRYPLVLVDSDQHQILCETFATYSSIQHMKILGDITPIENALLSCARNLPVLAVIQTSRQLKAADADSLARICKKRPLWIEHY</sequence>
<dbReference type="OrthoDB" id="2269034at2759"/>
<reference evidence="1 2" key="1">
    <citation type="journal article" date="2016" name="Mol. Biol. Evol.">
        <title>Comparative Genomics of Early-Diverging Mushroom-Forming Fungi Provides Insights into the Origins of Lignocellulose Decay Capabilities.</title>
        <authorList>
            <person name="Nagy L.G."/>
            <person name="Riley R."/>
            <person name="Tritt A."/>
            <person name="Adam C."/>
            <person name="Daum C."/>
            <person name="Floudas D."/>
            <person name="Sun H."/>
            <person name="Yadav J.S."/>
            <person name="Pangilinan J."/>
            <person name="Larsson K.H."/>
            <person name="Matsuura K."/>
            <person name="Barry K."/>
            <person name="Labutti K."/>
            <person name="Kuo R."/>
            <person name="Ohm R.A."/>
            <person name="Bhattacharya S.S."/>
            <person name="Shirouzu T."/>
            <person name="Yoshinaga Y."/>
            <person name="Martin F.M."/>
            <person name="Grigoriev I.V."/>
            <person name="Hibbett D.S."/>
        </authorList>
    </citation>
    <scope>NUCLEOTIDE SEQUENCE [LARGE SCALE GENOMIC DNA]</scope>
    <source>
        <strain evidence="1 2">HHB10207 ss-3</strain>
    </source>
</reference>
<dbReference type="EMBL" id="KV428316">
    <property type="protein sequence ID" value="KZT32583.1"/>
    <property type="molecule type" value="Genomic_DNA"/>
</dbReference>
<evidence type="ECO:0008006" key="3">
    <source>
        <dbReference type="Google" id="ProtNLM"/>
    </source>
</evidence>
<dbReference type="Proteomes" id="UP000076798">
    <property type="component" value="Unassembled WGS sequence"/>
</dbReference>
<evidence type="ECO:0000313" key="1">
    <source>
        <dbReference type="EMBL" id="KZT32583.1"/>
    </source>
</evidence>